<reference evidence="1 2" key="1">
    <citation type="journal article" date="2020" name="Cell">
        <title>Large-Scale Comparative Analyses of Tick Genomes Elucidate Their Genetic Diversity and Vector Capacities.</title>
        <authorList>
            <consortium name="Tick Genome and Microbiome Consortium (TIGMIC)"/>
            <person name="Jia N."/>
            <person name="Wang J."/>
            <person name="Shi W."/>
            <person name="Du L."/>
            <person name="Sun Y."/>
            <person name="Zhan W."/>
            <person name="Jiang J.F."/>
            <person name="Wang Q."/>
            <person name="Zhang B."/>
            <person name="Ji P."/>
            <person name="Bell-Sakyi L."/>
            <person name="Cui X.M."/>
            <person name="Yuan T.T."/>
            <person name="Jiang B.G."/>
            <person name="Yang W.F."/>
            <person name="Lam T.T."/>
            <person name="Chang Q.C."/>
            <person name="Ding S.J."/>
            <person name="Wang X.J."/>
            <person name="Zhu J.G."/>
            <person name="Ruan X.D."/>
            <person name="Zhao L."/>
            <person name="Wei J.T."/>
            <person name="Ye R.Z."/>
            <person name="Que T.C."/>
            <person name="Du C.H."/>
            <person name="Zhou Y.H."/>
            <person name="Cheng J.X."/>
            <person name="Dai P.F."/>
            <person name="Guo W.B."/>
            <person name="Han X.H."/>
            <person name="Huang E.J."/>
            <person name="Li L.F."/>
            <person name="Wei W."/>
            <person name="Gao Y.C."/>
            <person name="Liu J.Z."/>
            <person name="Shao H.Z."/>
            <person name="Wang X."/>
            <person name="Wang C.C."/>
            <person name="Yang T.C."/>
            <person name="Huo Q.B."/>
            <person name="Li W."/>
            <person name="Chen H.Y."/>
            <person name="Chen S.E."/>
            <person name="Zhou L.G."/>
            <person name="Ni X.B."/>
            <person name="Tian J.H."/>
            <person name="Sheng Y."/>
            <person name="Liu T."/>
            <person name="Pan Y.S."/>
            <person name="Xia L.Y."/>
            <person name="Li J."/>
            <person name="Zhao F."/>
            <person name="Cao W.C."/>
        </authorList>
    </citation>
    <scope>NUCLEOTIDE SEQUENCE [LARGE SCALE GENOMIC DNA]</scope>
    <source>
        <strain evidence="1">Iper-2018</strain>
    </source>
</reference>
<feature type="non-terminal residue" evidence="1">
    <location>
        <position position="1"/>
    </location>
</feature>
<proteinExistence type="predicted"/>
<organism evidence="1 2">
    <name type="scientific">Ixodes persulcatus</name>
    <name type="common">Taiga tick</name>
    <dbReference type="NCBI Taxonomy" id="34615"/>
    <lineage>
        <taxon>Eukaryota</taxon>
        <taxon>Metazoa</taxon>
        <taxon>Ecdysozoa</taxon>
        <taxon>Arthropoda</taxon>
        <taxon>Chelicerata</taxon>
        <taxon>Arachnida</taxon>
        <taxon>Acari</taxon>
        <taxon>Parasitiformes</taxon>
        <taxon>Ixodida</taxon>
        <taxon>Ixodoidea</taxon>
        <taxon>Ixodidae</taxon>
        <taxon>Ixodinae</taxon>
        <taxon>Ixodes</taxon>
    </lineage>
</organism>
<name>A0AC60NZL1_IXOPE</name>
<evidence type="ECO:0000313" key="1">
    <source>
        <dbReference type="EMBL" id="KAG0412603.1"/>
    </source>
</evidence>
<keyword evidence="2" id="KW-1185">Reference proteome</keyword>
<dbReference type="Proteomes" id="UP000805193">
    <property type="component" value="Unassembled WGS sequence"/>
</dbReference>
<gene>
    <name evidence="1" type="ORF">HPB47_010244</name>
</gene>
<dbReference type="EMBL" id="JABSTQ010011334">
    <property type="protein sequence ID" value="KAG0412603.1"/>
    <property type="molecule type" value="Genomic_DNA"/>
</dbReference>
<protein>
    <submittedName>
        <fullName evidence="1">Uncharacterized protein</fullName>
    </submittedName>
</protein>
<sequence length="188" mass="19814">QSTAEGNKRVLEGAFERVALPFSPSFGSTHNKHSLLYTHKAWQYDDGAIERPVEDLEREDLLAQCIKEPLFGEPGRQRTAFAAAGTRNTLARSGEVDAAPWRPQPQAASNSAAASSAMKGAAALVWGGSEGRVSSSSAMSGPLAGASAGPASPSSAGLVHWMSVMADHDVHYMWNGVEGRQPSNIEAP</sequence>
<evidence type="ECO:0000313" key="2">
    <source>
        <dbReference type="Proteomes" id="UP000805193"/>
    </source>
</evidence>
<comment type="caution">
    <text evidence="1">The sequence shown here is derived from an EMBL/GenBank/DDBJ whole genome shotgun (WGS) entry which is preliminary data.</text>
</comment>
<accession>A0AC60NZL1</accession>